<feature type="domain" description="SpoVT-AbrB" evidence="8">
    <location>
        <begin position="5"/>
        <end position="47"/>
    </location>
</feature>
<dbReference type="SUPFAM" id="SSF89447">
    <property type="entry name" value="AbrB/MazE/MraZ-like"/>
    <property type="match status" value="1"/>
</dbReference>
<dbReference type="Gene3D" id="3.40.1550.20">
    <property type="entry name" value="Transcriptional regulator MraZ domain"/>
    <property type="match status" value="1"/>
</dbReference>
<dbReference type="NCBIfam" id="TIGR00242">
    <property type="entry name" value="division/cell wall cluster transcriptional repressor MraZ"/>
    <property type="match status" value="1"/>
</dbReference>
<dbReference type="GO" id="GO:0003700">
    <property type="term" value="F:DNA-binding transcription factor activity"/>
    <property type="evidence" value="ECO:0007669"/>
    <property type="project" value="UniProtKB-UniRule"/>
</dbReference>
<dbReference type="RefSeq" id="WP_092474750.1">
    <property type="nucleotide sequence ID" value="NZ_FOHN01000001.1"/>
</dbReference>
<dbReference type="InterPro" id="IPR037914">
    <property type="entry name" value="SpoVT-AbrB_sf"/>
</dbReference>
<evidence type="ECO:0000256" key="7">
    <source>
        <dbReference type="HAMAP-Rule" id="MF_01008"/>
    </source>
</evidence>
<keyword evidence="4 7" id="KW-0805">Transcription regulation</keyword>
<dbReference type="GO" id="GO:0005737">
    <property type="term" value="C:cytoplasm"/>
    <property type="evidence" value="ECO:0007669"/>
    <property type="project" value="UniProtKB-UniRule"/>
</dbReference>
<organism evidence="9 10">
    <name type="scientific">[Clostridium] polysaccharolyticum</name>
    <dbReference type="NCBI Taxonomy" id="29364"/>
    <lineage>
        <taxon>Bacteria</taxon>
        <taxon>Bacillati</taxon>
        <taxon>Bacillota</taxon>
        <taxon>Clostridia</taxon>
        <taxon>Lachnospirales</taxon>
        <taxon>Lachnospiraceae</taxon>
    </lineage>
</organism>
<dbReference type="InterPro" id="IPR020603">
    <property type="entry name" value="MraZ_dom"/>
</dbReference>
<dbReference type="GO" id="GO:0009295">
    <property type="term" value="C:nucleoid"/>
    <property type="evidence" value="ECO:0007669"/>
    <property type="project" value="UniProtKB-SubCell"/>
</dbReference>
<reference evidence="9 10" key="1">
    <citation type="submission" date="2016-10" db="EMBL/GenBank/DDBJ databases">
        <authorList>
            <person name="de Groot N.N."/>
        </authorList>
    </citation>
    <scope>NUCLEOTIDE SEQUENCE [LARGE SCALE GENOMIC DNA]</scope>
    <source>
        <strain evidence="9 10">DSM 1801</strain>
    </source>
</reference>
<dbReference type="PROSITE" id="PS51740">
    <property type="entry name" value="SPOVT_ABRB"/>
    <property type="match status" value="2"/>
</dbReference>
<dbReference type="InterPro" id="IPR038619">
    <property type="entry name" value="MraZ_sf"/>
</dbReference>
<comment type="similarity">
    <text evidence="7">Belongs to the MraZ family.</text>
</comment>
<dbReference type="InterPro" id="IPR035642">
    <property type="entry name" value="MraZ_N"/>
</dbReference>
<dbReference type="Pfam" id="PF02381">
    <property type="entry name" value="MraZ"/>
    <property type="match status" value="2"/>
</dbReference>
<proteinExistence type="inferred from homology"/>
<keyword evidence="3" id="KW-0677">Repeat</keyword>
<comment type="subunit">
    <text evidence="7">Forms oligomers.</text>
</comment>
<dbReference type="InterPro" id="IPR003444">
    <property type="entry name" value="MraZ"/>
</dbReference>
<evidence type="ECO:0000256" key="3">
    <source>
        <dbReference type="ARBA" id="ARBA00022737"/>
    </source>
</evidence>
<sequence>MFMGEYNHTIDAKGRIIMPSKFRADLGEQFVMTLGLDGCLFVYPNEEWMNFVEELKKLPGSKEARQLQRYFMAGAIACEVDKQGRVLIPSKLRGHAGLEKDVVFVGVLSKIEVWSKERWDENNTYDNMDEIADHMSSFGLSF</sequence>
<dbReference type="CDD" id="cd16320">
    <property type="entry name" value="MraZ_N"/>
    <property type="match status" value="1"/>
</dbReference>
<name>A0A1H9Y0W2_9FIRM</name>
<evidence type="ECO:0000256" key="1">
    <source>
        <dbReference type="ARBA" id="ARBA00013860"/>
    </source>
</evidence>
<dbReference type="CDD" id="cd16321">
    <property type="entry name" value="MraZ_C"/>
    <property type="match status" value="1"/>
</dbReference>
<keyword evidence="10" id="KW-1185">Reference proteome</keyword>
<evidence type="ECO:0000256" key="6">
    <source>
        <dbReference type="ARBA" id="ARBA00023163"/>
    </source>
</evidence>
<evidence type="ECO:0000256" key="2">
    <source>
        <dbReference type="ARBA" id="ARBA00022490"/>
    </source>
</evidence>
<dbReference type="HAMAP" id="MF_01008">
    <property type="entry name" value="MraZ"/>
    <property type="match status" value="1"/>
</dbReference>
<dbReference type="FunFam" id="3.40.1550.20:FF:000002">
    <property type="entry name" value="Transcriptional regulator MraZ"/>
    <property type="match status" value="1"/>
</dbReference>
<dbReference type="STRING" id="29364.SAMN04487772_10148"/>
<feature type="domain" description="SpoVT-AbrB" evidence="8">
    <location>
        <begin position="75"/>
        <end position="118"/>
    </location>
</feature>
<comment type="subcellular location">
    <subcellularLocation>
        <location evidence="7">Cytoplasm</location>
        <location evidence="7">Nucleoid</location>
    </subcellularLocation>
</comment>
<dbReference type="InterPro" id="IPR035644">
    <property type="entry name" value="MraZ_C"/>
</dbReference>
<dbReference type="GO" id="GO:0000976">
    <property type="term" value="F:transcription cis-regulatory region binding"/>
    <property type="evidence" value="ECO:0007669"/>
    <property type="project" value="TreeGrafter"/>
</dbReference>
<dbReference type="PANTHER" id="PTHR34701">
    <property type="entry name" value="TRANSCRIPTIONAL REGULATOR MRAZ"/>
    <property type="match status" value="1"/>
</dbReference>
<dbReference type="OrthoDB" id="9807753at2"/>
<gene>
    <name evidence="7" type="primary">mraZ</name>
    <name evidence="9" type="ORF">SAMN04487772_10148</name>
</gene>
<evidence type="ECO:0000313" key="9">
    <source>
        <dbReference type="EMBL" id="SES62367.1"/>
    </source>
</evidence>
<evidence type="ECO:0000256" key="5">
    <source>
        <dbReference type="ARBA" id="ARBA00023125"/>
    </source>
</evidence>
<protein>
    <recommendedName>
        <fullName evidence="1 7">Transcriptional regulator MraZ</fullName>
    </recommendedName>
</protein>
<dbReference type="PANTHER" id="PTHR34701:SF1">
    <property type="entry name" value="TRANSCRIPTIONAL REGULATOR MRAZ"/>
    <property type="match status" value="1"/>
</dbReference>
<keyword evidence="6 7" id="KW-0804">Transcription</keyword>
<dbReference type="Proteomes" id="UP000199800">
    <property type="component" value="Unassembled WGS sequence"/>
</dbReference>
<evidence type="ECO:0000259" key="8">
    <source>
        <dbReference type="PROSITE" id="PS51740"/>
    </source>
</evidence>
<dbReference type="GO" id="GO:2000143">
    <property type="term" value="P:negative regulation of DNA-templated transcription initiation"/>
    <property type="evidence" value="ECO:0007669"/>
    <property type="project" value="TreeGrafter"/>
</dbReference>
<accession>A0A1H9Y0W2</accession>
<keyword evidence="5 7" id="KW-0238">DNA-binding</keyword>
<evidence type="ECO:0000313" key="10">
    <source>
        <dbReference type="Proteomes" id="UP000199800"/>
    </source>
</evidence>
<dbReference type="EMBL" id="FOHN01000001">
    <property type="protein sequence ID" value="SES62367.1"/>
    <property type="molecule type" value="Genomic_DNA"/>
</dbReference>
<evidence type="ECO:0000256" key="4">
    <source>
        <dbReference type="ARBA" id="ARBA00023015"/>
    </source>
</evidence>
<keyword evidence="2 7" id="KW-0963">Cytoplasm</keyword>
<dbReference type="InterPro" id="IPR007159">
    <property type="entry name" value="SpoVT-AbrB_dom"/>
</dbReference>
<dbReference type="AlphaFoldDB" id="A0A1H9Y0W2"/>